<feature type="region of interest" description="Disordered" evidence="1">
    <location>
        <begin position="25"/>
        <end position="77"/>
    </location>
</feature>
<evidence type="ECO:0000313" key="3">
    <source>
        <dbReference type="Proteomes" id="UP001152795"/>
    </source>
</evidence>
<dbReference type="AlphaFoldDB" id="A0A6S7HBQ5"/>
<comment type="caution">
    <text evidence="2">The sequence shown here is derived from an EMBL/GenBank/DDBJ whole genome shotgun (WGS) entry which is preliminary data.</text>
</comment>
<evidence type="ECO:0000256" key="1">
    <source>
        <dbReference type="SAM" id="MobiDB-lite"/>
    </source>
</evidence>
<protein>
    <submittedName>
        <fullName evidence="2">Uncharacterized protein</fullName>
    </submittedName>
</protein>
<keyword evidence="3" id="KW-1185">Reference proteome</keyword>
<organism evidence="2 3">
    <name type="scientific">Paramuricea clavata</name>
    <name type="common">Red gorgonian</name>
    <name type="synonym">Violescent sea-whip</name>
    <dbReference type="NCBI Taxonomy" id="317549"/>
    <lineage>
        <taxon>Eukaryota</taxon>
        <taxon>Metazoa</taxon>
        <taxon>Cnidaria</taxon>
        <taxon>Anthozoa</taxon>
        <taxon>Octocorallia</taxon>
        <taxon>Malacalcyonacea</taxon>
        <taxon>Plexauridae</taxon>
        <taxon>Paramuricea</taxon>
    </lineage>
</organism>
<evidence type="ECO:0000313" key="2">
    <source>
        <dbReference type="EMBL" id="CAB4003275.1"/>
    </source>
</evidence>
<feature type="compositionally biased region" description="Polar residues" evidence="1">
    <location>
        <begin position="68"/>
        <end position="77"/>
    </location>
</feature>
<gene>
    <name evidence="2" type="ORF">PACLA_8A059837</name>
</gene>
<reference evidence="2" key="1">
    <citation type="submission" date="2020-04" db="EMBL/GenBank/DDBJ databases">
        <authorList>
            <person name="Alioto T."/>
            <person name="Alioto T."/>
            <person name="Gomez Garrido J."/>
        </authorList>
    </citation>
    <scope>NUCLEOTIDE SEQUENCE</scope>
    <source>
        <strain evidence="2">A484AB</strain>
    </source>
</reference>
<name>A0A6S7HBQ5_PARCT</name>
<accession>A0A6S7HBQ5</accession>
<sequence length="77" mass="8512">MQFVFLRLEKSKSNDYRVAYSSHENLAEPSTTSLSENNPGGKVLSFTSLSSMPESKIDSKHVPDNTDHQSSQRGPLA</sequence>
<dbReference type="EMBL" id="CACRXK020004584">
    <property type="protein sequence ID" value="CAB4003275.1"/>
    <property type="molecule type" value="Genomic_DNA"/>
</dbReference>
<feature type="compositionally biased region" description="Basic and acidic residues" evidence="1">
    <location>
        <begin position="55"/>
        <end position="67"/>
    </location>
</feature>
<proteinExistence type="predicted"/>
<dbReference type="Proteomes" id="UP001152795">
    <property type="component" value="Unassembled WGS sequence"/>
</dbReference>
<feature type="compositionally biased region" description="Polar residues" evidence="1">
    <location>
        <begin position="25"/>
        <end position="38"/>
    </location>
</feature>